<sequence length="347" mass="39559">MERLDVGVGLRSEGYAVAVALRHHFEKSIWYNDSYKWSLLTKAFSHMEKSAAPGRHQPYWTSSVVVGWLFEARAERHAPYVGSGSGQAASYPCSSSADLHLRWPEIVTRSPTPVVSSVIMALATVPKYQKLIEIEKHEILSKMKIDQKNGLKVLVHRPASYAPHATDFSLSCIETHTTASIDPHRTDRIISNAYMRCMLMTSYEMRTMRTKRACLECFATRDVLCYVAVNAFGFHQSYSLVHKASWKQTQLSYVFIWKDECYRCVLWMATLLSIHYILELHIYLALLHTIASDYSIQLTASLVEWSQVRLPDKGSRVRFPGRANTESVIVSSIYGNRLTSYYMGLII</sequence>
<accession>A0A2H1VQL7</accession>
<gene>
    <name evidence="1" type="ORF">SFRICE_009884</name>
</gene>
<evidence type="ECO:0000313" key="1">
    <source>
        <dbReference type="EMBL" id="SOQ43143.1"/>
    </source>
</evidence>
<name>A0A2H1VQL7_SPOFR</name>
<organism evidence="1">
    <name type="scientific">Spodoptera frugiperda</name>
    <name type="common">Fall armyworm</name>
    <dbReference type="NCBI Taxonomy" id="7108"/>
    <lineage>
        <taxon>Eukaryota</taxon>
        <taxon>Metazoa</taxon>
        <taxon>Ecdysozoa</taxon>
        <taxon>Arthropoda</taxon>
        <taxon>Hexapoda</taxon>
        <taxon>Insecta</taxon>
        <taxon>Pterygota</taxon>
        <taxon>Neoptera</taxon>
        <taxon>Endopterygota</taxon>
        <taxon>Lepidoptera</taxon>
        <taxon>Glossata</taxon>
        <taxon>Ditrysia</taxon>
        <taxon>Noctuoidea</taxon>
        <taxon>Noctuidae</taxon>
        <taxon>Amphipyrinae</taxon>
        <taxon>Spodoptera</taxon>
    </lineage>
</organism>
<dbReference type="EMBL" id="ODYU01003859">
    <property type="protein sequence ID" value="SOQ43143.1"/>
    <property type="molecule type" value="Genomic_DNA"/>
</dbReference>
<reference evidence="1" key="1">
    <citation type="submission" date="2016-07" db="EMBL/GenBank/DDBJ databases">
        <authorList>
            <person name="Bretaudeau A."/>
        </authorList>
    </citation>
    <scope>NUCLEOTIDE SEQUENCE</scope>
    <source>
        <strain evidence="1">Rice</strain>
        <tissue evidence="1">Whole body</tissue>
    </source>
</reference>
<proteinExistence type="predicted"/>
<dbReference type="AlphaFoldDB" id="A0A2H1VQL7"/>
<protein>
    <submittedName>
        <fullName evidence="1">SFRICE_009884</fullName>
    </submittedName>
</protein>